<sequence>MLQNKYAELLRDYAGGLSNTSIGKFKGIRELFADHLSISERDDVYAIGAGTRPGNIEVRLSQGTRAFAHTKLGLAFVKADSEARIASLSTSAVVTIKGFLERGKAVYDSIVVLVEVNGQIFPTRLISYSDSSILKALSQIFEGLDKFEVEMLPEKSQEPRNAVEIATDAVSADKERWIIPDEPTTDDFLFPRQRLIEGSAGSGKSYRLAVDAMAADRVIRTVFHPESGFSDFVGYLAPETAFRIEEPAAIYDKQLPGIPTVFYRLCIGPLLEAYILAVLNPSYRILLVIEELSRAPAALVFGDIIQLLDRVQADEVGDGIPPEGYSRYEIRPRSEVKALLEALEAIPDFTQSGCMRFPPNLYVWATMNRADQNAKQLDTAFLRRWKREHMSHDSVGEYDSALLRMGGNDVEWGHFRVRLNTALINSGMREDKLIGPYFLPPAALISPEQVADDLLAYVWYDVLRERGEGVFPGIKTFADLRTKWISGEITVAAVVS</sequence>
<evidence type="ECO:0000313" key="1">
    <source>
        <dbReference type="EMBL" id="TPG04005.1"/>
    </source>
</evidence>
<dbReference type="AlphaFoldDB" id="A0A502BS12"/>
<keyword evidence="2" id="KW-1185">Reference proteome</keyword>
<proteinExistence type="predicted"/>
<reference evidence="1 2" key="1">
    <citation type="journal article" date="2019" name="Environ. Microbiol.">
        <title>Species interactions and distinct microbial communities in high Arctic permafrost affected cryosols are associated with the CH4 and CO2 gas fluxes.</title>
        <authorList>
            <person name="Altshuler I."/>
            <person name="Hamel J."/>
            <person name="Turney S."/>
            <person name="Magnuson E."/>
            <person name="Levesque R."/>
            <person name="Greer C."/>
            <person name="Whyte L.G."/>
        </authorList>
    </citation>
    <scope>NUCLEOTIDE SEQUENCE [LARGE SCALE GENOMIC DNA]</scope>
    <source>
        <strain evidence="1 2">S13Y</strain>
    </source>
</reference>
<dbReference type="Proteomes" id="UP000319486">
    <property type="component" value="Unassembled WGS sequence"/>
</dbReference>
<dbReference type="RefSeq" id="WP_140656304.1">
    <property type="nucleotide sequence ID" value="NZ_RCZO01000016.1"/>
</dbReference>
<gene>
    <name evidence="1" type="ORF">EAH88_18800</name>
</gene>
<dbReference type="InterPro" id="IPR052934">
    <property type="entry name" value="Methyl-DNA_Rec/Restrict_Enz"/>
</dbReference>
<dbReference type="Gene3D" id="3.40.50.300">
    <property type="entry name" value="P-loop containing nucleotide triphosphate hydrolases"/>
    <property type="match status" value="1"/>
</dbReference>
<organism evidence="1 2">
    <name type="scientific">Rhodanobacter glycinis</name>
    <dbReference type="NCBI Taxonomy" id="582702"/>
    <lineage>
        <taxon>Bacteria</taxon>
        <taxon>Pseudomonadati</taxon>
        <taxon>Pseudomonadota</taxon>
        <taxon>Gammaproteobacteria</taxon>
        <taxon>Lysobacterales</taxon>
        <taxon>Rhodanobacteraceae</taxon>
        <taxon>Rhodanobacter</taxon>
    </lineage>
</organism>
<dbReference type="PANTHER" id="PTHR37291:SF1">
    <property type="entry name" value="TYPE IV METHYL-DIRECTED RESTRICTION ENZYME ECOKMCRB SUBUNIT"/>
    <property type="match status" value="1"/>
</dbReference>
<evidence type="ECO:0008006" key="3">
    <source>
        <dbReference type="Google" id="ProtNLM"/>
    </source>
</evidence>
<dbReference type="EMBL" id="RCZO01000016">
    <property type="protein sequence ID" value="TPG04005.1"/>
    <property type="molecule type" value="Genomic_DNA"/>
</dbReference>
<accession>A0A502BS12</accession>
<name>A0A502BS12_9GAMM</name>
<comment type="caution">
    <text evidence="1">The sequence shown here is derived from an EMBL/GenBank/DDBJ whole genome shotgun (WGS) entry which is preliminary data.</text>
</comment>
<dbReference type="PANTHER" id="PTHR37291">
    <property type="entry name" value="5-METHYLCYTOSINE-SPECIFIC RESTRICTION ENZYME B"/>
    <property type="match status" value="1"/>
</dbReference>
<evidence type="ECO:0000313" key="2">
    <source>
        <dbReference type="Proteomes" id="UP000319486"/>
    </source>
</evidence>
<protein>
    <recommendedName>
        <fullName evidence="3">ATPase dynein-related AAA domain-containing protein</fullName>
    </recommendedName>
</protein>
<dbReference type="InterPro" id="IPR027417">
    <property type="entry name" value="P-loop_NTPase"/>
</dbReference>